<reference evidence="4 5" key="1">
    <citation type="submission" date="2021-04" db="EMBL/GenBank/DDBJ databases">
        <title>Whole genome sequence of Jiella sp. KSK16Y-1.</title>
        <authorList>
            <person name="Tuo L."/>
        </authorList>
    </citation>
    <scope>NUCLEOTIDE SEQUENCE [LARGE SCALE GENOMIC DNA]</scope>
    <source>
        <strain evidence="4 5">KSK16Y-1</strain>
    </source>
</reference>
<dbReference type="InterPro" id="IPR001466">
    <property type="entry name" value="Beta-lactam-related"/>
</dbReference>
<dbReference type="PANTHER" id="PTHR43283:SF7">
    <property type="entry name" value="BETA-LACTAMASE-RELATED DOMAIN-CONTAINING PROTEIN"/>
    <property type="match status" value="1"/>
</dbReference>
<dbReference type="EMBL" id="JAGJCF010000009">
    <property type="protein sequence ID" value="MBP0616591.1"/>
    <property type="molecule type" value="Genomic_DNA"/>
</dbReference>
<evidence type="ECO:0000313" key="5">
    <source>
        <dbReference type="Proteomes" id="UP000678276"/>
    </source>
</evidence>
<dbReference type="PANTHER" id="PTHR43283">
    <property type="entry name" value="BETA-LACTAMASE-RELATED"/>
    <property type="match status" value="1"/>
</dbReference>
<feature type="domain" description="Beta-lactamase-related" evidence="3">
    <location>
        <begin position="72"/>
        <end position="351"/>
    </location>
</feature>
<dbReference type="Proteomes" id="UP000678276">
    <property type="component" value="Unassembled WGS sequence"/>
</dbReference>
<dbReference type="RefSeq" id="WP_209595077.1">
    <property type="nucleotide sequence ID" value="NZ_JAGJCF010000009.1"/>
</dbReference>
<comment type="caution">
    <text evidence="4">The sequence shown here is derived from an EMBL/GenBank/DDBJ whole genome shotgun (WGS) entry which is preliminary data.</text>
</comment>
<dbReference type="GO" id="GO:0016787">
    <property type="term" value="F:hydrolase activity"/>
    <property type="evidence" value="ECO:0007669"/>
    <property type="project" value="UniProtKB-KW"/>
</dbReference>
<protein>
    <submittedName>
        <fullName evidence="4">Serine hydrolase</fullName>
    </submittedName>
</protein>
<feature type="signal peptide" evidence="2">
    <location>
        <begin position="1"/>
        <end position="24"/>
    </location>
</feature>
<feature type="region of interest" description="Disordered" evidence="1">
    <location>
        <begin position="34"/>
        <end position="54"/>
    </location>
</feature>
<sequence length="367" mass="38852">MTKKALRRIALLAAATLGAATAIAAVPSFAQTPIPRQAPERSSNAPDGPANPQASFDAAVARAEALEPLQTLLVAVDGERVVDEGFGGHRTDRATNIKSASKSIVSALVGIAIDRGILEGTDQKIAPILKDKLPTDPDPRLAEITIGNLLSMQAGLERTSGGNYGGWVASRDWVANALARPFVADPGGPMLYSTGSTHLLSAILTRASGRSTLQLARDWLGPAGVSITAWERDPQGIYLGGNQMAMTPRSLLNFGALYRNGGRTAKGEPIIPEAWIRQSWEPRTASRYSGDLYGYGWFELRLAGHDVHYGWGYGGQMLYVIPDLKTTVVITSDATSPSARSGYKSDLHALVADEIIPAAEARQAAGG</sequence>
<keyword evidence="4" id="KW-0378">Hydrolase</keyword>
<dbReference type="PROSITE" id="PS51318">
    <property type="entry name" value="TAT"/>
    <property type="match status" value="1"/>
</dbReference>
<evidence type="ECO:0000256" key="2">
    <source>
        <dbReference type="SAM" id="SignalP"/>
    </source>
</evidence>
<evidence type="ECO:0000313" key="4">
    <source>
        <dbReference type="EMBL" id="MBP0616591.1"/>
    </source>
</evidence>
<name>A0ABS4BIS5_9HYPH</name>
<keyword evidence="5" id="KW-1185">Reference proteome</keyword>
<evidence type="ECO:0000259" key="3">
    <source>
        <dbReference type="Pfam" id="PF00144"/>
    </source>
</evidence>
<feature type="chain" id="PRO_5047015522" evidence="2">
    <location>
        <begin position="25"/>
        <end position="367"/>
    </location>
</feature>
<dbReference type="SUPFAM" id="SSF56601">
    <property type="entry name" value="beta-lactamase/transpeptidase-like"/>
    <property type="match status" value="1"/>
</dbReference>
<keyword evidence="2" id="KW-0732">Signal</keyword>
<dbReference type="Pfam" id="PF00144">
    <property type="entry name" value="Beta-lactamase"/>
    <property type="match status" value="1"/>
</dbReference>
<proteinExistence type="predicted"/>
<dbReference type="InterPro" id="IPR050789">
    <property type="entry name" value="Diverse_Enzym_Activities"/>
</dbReference>
<evidence type="ECO:0000256" key="1">
    <source>
        <dbReference type="SAM" id="MobiDB-lite"/>
    </source>
</evidence>
<dbReference type="Gene3D" id="3.40.710.10">
    <property type="entry name" value="DD-peptidase/beta-lactamase superfamily"/>
    <property type="match status" value="1"/>
</dbReference>
<dbReference type="InterPro" id="IPR012338">
    <property type="entry name" value="Beta-lactam/transpept-like"/>
</dbReference>
<gene>
    <name evidence="4" type="ORF">J6595_13460</name>
</gene>
<accession>A0ABS4BIS5</accession>
<dbReference type="InterPro" id="IPR006311">
    <property type="entry name" value="TAT_signal"/>
</dbReference>
<organism evidence="4 5">
    <name type="scientific">Jiella mangrovi</name>
    <dbReference type="NCBI Taxonomy" id="2821407"/>
    <lineage>
        <taxon>Bacteria</taxon>
        <taxon>Pseudomonadati</taxon>
        <taxon>Pseudomonadota</taxon>
        <taxon>Alphaproteobacteria</taxon>
        <taxon>Hyphomicrobiales</taxon>
        <taxon>Aurantimonadaceae</taxon>
        <taxon>Jiella</taxon>
    </lineage>
</organism>